<reference evidence="1" key="2">
    <citation type="submission" date="2021-02" db="EMBL/GenBank/DDBJ databases">
        <title>Aspergillus puulaauensis MK2 genome sequence.</title>
        <authorList>
            <person name="Futagami T."/>
            <person name="Mori K."/>
            <person name="Kadooka C."/>
            <person name="Tanaka T."/>
        </authorList>
    </citation>
    <scope>NUCLEOTIDE SEQUENCE</scope>
    <source>
        <strain evidence="1">MK2</strain>
    </source>
</reference>
<organism evidence="1 2">
    <name type="scientific">Aspergillus puulaauensis</name>
    <dbReference type="NCBI Taxonomy" id="1220207"/>
    <lineage>
        <taxon>Eukaryota</taxon>
        <taxon>Fungi</taxon>
        <taxon>Dikarya</taxon>
        <taxon>Ascomycota</taxon>
        <taxon>Pezizomycotina</taxon>
        <taxon>Eurotiomycetes</taxon>
        <taxon>Eurotiomycetidae</taxon>
        <taxon>Eurotiales</taxon>
        <taxon>Aspergillaceae</taxon>
        <taxon>Aspergillus</taxon>
    </lineage>
</organism>
<name>A0A7R7XMC8_9EURO</name>
<protein>
    <submittedName>
        <fullName evidence="1">Uncharacterized protein</fullName>
    </submittedName>
</protein>
<proteinExistence type="predicted"/>
<evidence type="ECO:0000313" key="1">
    <source>
        <dbReference type="EMBL" id="BCS24075.1"/>
    </source>
</evidence>
<sequence>MRLNRAASVYMKRVDVEVVAMKIGHTGINNLYTPHRADFVFELTASFLFFYTLKIRVDMKEQVIAFRYINERKLVAFLKGRFPEPDQFQITTKRGEYYLKLPSLLTPEEINACRP</sequence>
<dbReference type="KEGG" id="apuu:APUU_40519A"/>
<dbReference type="EMBL" id="AP024446">
    <property type="protein sequence ID" value="BCS24075.1"/>
    <property type="molecule type" value="Genomic_DNA"/>
</dbReference>
<evidence type="ECO:0000313" key="2">
    <source>
        <dbReference type="Proteomes" id="UP000654913"/>
    </source>
</evidence>
<reference evidence="1" key="1">
    <citation type="submission" date="2021-01" db="EMBL/GenBank/DDBJ databases">
        <authorList>
            <consortium name="Aspergillus puulaauensis MK2 genome sequencing consortium"/>
            <person name="Kazuki M."/>
            <person name="Futagami T."/>
        </authorList>
    </citation>
    <scope>NUCLEOTIDE SEQUENCE</scope>
    <source>
        <strain evidence="1">MK2</strain>
    </source>
</reference>
<keyword evidence="2" id="KW-1185">Reference proteome</keyword>
<gene>
    <name evidence="1" type="ORF">APUU_40519A</name>
</gene>
<dbReference type="RefSeq" id="XP_041556269.1">
    <property type="nucleotide sequence ID" value="XM_041703600.1"/>
</dbReference>
<dbReference type="Proteomes" id="UP000654913">
    <property type="component" value="Chromosome 4"/>
</dbReference>
<dbReference type="OrthoDB" id="10548489at2759"/>
<dbReference type="AlphaFoldDB" id="A0A7R7XMC8"/>
<dbReference type="GeneID" id="64974080"/>
<accession>A0A7R7XMC8</accession>